<proteinExistence type="predicted"/>
<evidence type="ECO:0000313" key="9">
    <source>
        <dbReference type="EMBL" id="CAL4765216.1"/>
    </source>
</evidence>
<keyword evidence="4" id="KW-0106">Calcium</keyword>
<evidence type="ECO:0000256" key="5">
    <source>
        <dbReference type="ARBA" id="ARBA00022990"/>
    </source>
</evidence>
<evidence type="ECO:0000256" key="3">
    <source>
        <dbReference type="ARBA" id="ARBA00022737"/>
    </source>
</evidence>
<dbReference type="EMBL" id="CAMXCT020000373">
    <property type="protein sequence ID" value="CAL1131279.1"/>
    <property type="molecule type" value="Genomic_DNA"/>
</dbReference>
<dbReference type="EMBL" id="CAMXCT030000373">
    <property type="protein sequence ID" value="CAL4765216.1"/>
    <property type="molecule type" value="Genomic_DNA"/>
</dbReference>
<reference evidence="9 10" key="2">
    <citation type="submission" date="2024-05" db="EMBL/GenBank/DDBJ databases">
        <authorList>
            <person name="Chen Y."/>
            <person name="Shah S."/>
            <person name="Dougan E. K."/>
            <person name="Thang M."/>
            <person name="Chan C."/>
        </authorList>
    </citation>
    <scope>NUCLEOTIDE SEQUENCE [LARGE SCALE GENOMIC DNA]</scope>
</reference>
<comment type="caution">
    <text evidence="8">The sequence shown here is derived from an EMBL/GenBank/DDBJ whole genome shotgun (WGS) entry which is preliminary data.</text>
</comment>
<sequence>MDLSRLCPVDPGKGRPKGIHDARQGFFAKGSGKDGKGPGKTAVNGAKTGSSDRDPPGEKAFSLLYLSRGIDGIDCSIDSSGRAGDQGDPEPVSCRRFEGKGSWRAGTEPGGSRRQLNDPSPYAAKVRPGSRSKGQLGTRAEKVKLRSEPRSRSKGCQSVASSAFSAWTEGGISCRSLGSPKSAYAEPRSLGSLNRALTPPHDPPSCWPWSPRNMNASVSQSSLCQVKDLKRSFHCKASQPHALLFLNGAREKQQEGQLGCRHDKSQWRRRMSGGGYDFRCQEAEVPIAVLPADDLKDTVDKMGRSITDESLGSPSRKKNRLRPSIIKPKTSKGGSSAEPMGPALEFAHAEMLASVAEAEARYVVKDQATEYEMPRMKALFHRFALDGEVQKENLPMIFNYLSILKVEEEKVREVGDSVSAYPSLDFHAARRGKNWAGGRDNLRDFCAVYERVVLREREALHHKLEAWLDDPKPRGDDIAEQMRVFLKSLGLISTKETVTEMLQAGGLQNRRCDCMEELWRVVAAHRACEGFSYEEIDRAKEEHDRMSKDTPSRFISSQVVSEALLSLGTVYCAEYLNGVIGELGVARREERLQKGPLSFYEFMIMYRRLHHITMKTMADSFEKADTDRDGMITVNEATDCLRQLGFTLLRAELQEMLELTGAEKEERLHFDAVYALLVEARNQHGFTRAESDDLKVHFDAFCDEDGEMPNLQMYDLLRYIGHESTLDEVKELLDQVDYNHNGTMDRREYLRLMRLQKEANLTGYRNAWCSSKMRCGRKAFQVVNNALHARLNKHPEILGRLLASTTRAEITRAAGDFDSFAQLAEHLRRQIPLESRKYASFKEVEYESLRQIFSVWSCYPDGSVSLRDFLTMMEEVRDVHTKGGRMWLFEALNEARHAAKDCGVDDKEAGNDNSPRVHFMPVLHFVRQMVQRHLRQVTIKENDVLSALKFSKGEVAQFRALFRKLHKEHKESQSASKGDKTKGSKGKAGSKLKVPAGRRRSMDDAGEVGPLNVSDNEDEQGEEDPRPTSFGEWLESFTRVQQVPALMVMRLIQPLGLRLDVAANKVQLNRKLAELTDDAGLDFPSFLQLMQWMLDNDFCDINRLAAKHLEHQSTAREDSGSDFGEDEEQSKSGALAFTAPHVSDLSQVGGPGAPFLERKGCIWDPVDIDKRWPWLCSMRFWTWKGYKSSIPGPQWIWKGPSLIGTNKRFLLLGIFHDQHLEI</sequence>
<name>A0A9P1BR35_9DINO</name>
<evidence type="ECO:0000313" key="8">
    <source>
        <dbReference type="EMBL" id="CAI3977904.1"/>
    </source>
</evidence>
<feature type="domain" description="EF-hand" evidence="7">
    <location>
        <begin position="724"/>
        <end position="759"/>
    </location>
</feature>
<dbReference type="InterPro" id="IPR011992">
    <property type="entry name" value="EF-hand-dom_pair"/>
</dbReference>
<dbReference type="PROSITE" id="PS00018">
    <property type="entry name" value="EF_HAND_1"/>
    <property type="match status" value="1"/>
</dbReference>
<dbReference type="SMART" id="SM00054">
    <property type="entry name" value="EFh"/>
    <property type="match status" value="2"/>
</dbReference>
<dbReference type="InterPro" id="IPR050230">
    <property type="entry name" value="CALM/Myosin/TropC-like"/>
</dbReference>
<keyword evidence="2" id="KW-0479">Metal-binding</keyword>
<dbReference type="OrthoDB" id="446713at2759"/>
<evidence type="ECO:0000259" key="7">
    <source>
        <dbReference type="PROSITE" id="PS50222"/>
    </source>
</evidence>
<dbReference type="InterPro" id="IPR018247">
    <property type="entry name" value="EF_Hand_1_Ca_BS"/>
</dbReference>
<evidence type="ECO:0000256" key="1">
    <source>
        <dbReference type="ARBA" id="ARBA00020786"/>
    </source>
</evidence>
<dbReference type="Gene3D" id="1.10.238.10">
    <property type="entry name" value="EF-hand"/>
    <property type="match status" value="2"/>
</dbReference>
<dbReference type="Proteomes" id="UP001152797">
    <property type="component" value="Unassembled WGS sequence"/>
</dbReference>
<dbReference type="InterPro" id="IPR002048">
    <property type="entry name" value="EF_hand_dom"/>
</dbReference>
<evidence type="ECO:0000256" key="4">
    <source>
        <dbReference type="ARBA" id="ARBA00022837"/>
    </source>
</evidence>
<dbReference type="GO" id="GO:0016460">
    <property type="term" value="C:myosin II complex"/>
    <property type="evidence" value="ECO:0007669"/>
    <property type="project" value="TreeGrafter"/>
</dbReference>
<dbReference type="AlphaFoldDB" id="A0A9P1BR35"/>
<gene>
    <name evidence="8" type="ORF">C1SCF055_LOCUS6003</name>
</gene>
<feature type="domain" description="EF-hand" evidence="7">
    <location>
        <begin position="612"/>
        <end position="647"/>
    </location>
</feature>
<feature type="compositionally biased region" description="Basic and acidic residues" evidence="6">
    <location>
        <begin position="139"/>
        <end position="151"/>
    </location>
</feature>
<dbReference type="SUPFAM" id="SSF47473">
    <property type="entry name" value="EF-hand"/>
    <property type="match status" value="1"/>
</dbReference>
<reference evidence="8" key="1">
    <citation type="submission" date="2022-10" db="EMBL/GenBank/DDBJ databases">
        <authorList>
            <person name="Chen Y."/>
            <person name="Dougan E. K."/>
            <person name="Chan C."/>
            <person name="Rhodes N."/>
            <person name="Thang M."/>
        </authorList>
    </citation>
    <scope>NUCLEOTIDE SEQUENCE</scope>
</reference>
<dbReference type="EMBL" id="CAMXCT010000373">
    <property type="protein sequence ID" value="CAI3977904.1"/>
    <property type="molecule type" value="Genomic_DNA"/>
</dbReference>
<organism evidence="8">
    <name type="scientific">Cladocopium goreaui</name>
    <dbReference type="NCBI Taxonomy" id="2562237"/>
    <lineage>
        <taxon>Eukaryota</taxon>
        <taxon>Sar</taxon>
        <taxon>Alveolata</taxon>
        <taxon>Dinophyceae</taxon>
        <taxon>Suessiales</taxon>
        <taxon>Symbiodiniaceae</taxon>
        <taxon>Cladocopium</taxon>
    </lineage>
</organism>
<feature type="region of interest" description="Disordered" evidence="6">
    <location>
        <begin position="1"/>
        <end position="59"/>
    </location>
</feature>
<keyword evidence="5" id="KW-0007">Acetylation</keyword>
<keyword evidence="3" id="KW-0677">Repeat</keyword>
<evidence type="ECO:0000256" key="6">
    <source>
        <dbReference type="SAM" id="MobiDB-lite"/>
    </source>
</evidence>
<feature type="region of interest" description="Disordered" evidence="6">
    <location>
        <begin position="967"/>
        <end position="1031"/>
    </location>
</feature>
<feature type="region of interest" description="Disordered" evidence="6">
    <location>
        <begin position="305"/>
        <end position="340"/>
    </location>
</feature>
<feature type="region of interest" description="Disordered" evidence="6">
    <location>
        <begin position="77"/>
        <end position="156"/>
    </location>
</feature>
<dbReference type="PANTHER" id="PTHR23048">
    <property type="entry name" value="MYOSIN LIGHT CHAIN 1, 3"/>
    <property type="match status" value="1"/>
</dbReference>
<evidence type="ECO:0000256" key="2">
    <source>
        <dbReference type="ARBA" id="ARBA00022723"/>
    </source>
</evidence>
<evidence type="ECO:0000313" key="10">
    <source>
        <dbReference type="Proteomes" id="UP001152797"/>
    </source>
</evidence>
<dbReference type="GO" id="GO:0005509">
    <property type="term" value="F:calcium ion binding"/>
    <property type="evidence" value="ECO:0007669"/>
    <property type="project" value="InterPro"/>
</dbReference>
<keyword evidence="10" id="KW-1185">Reference proteome</keyword>
<dbReference type="PROSITE" id="PS50222">
    <property type="entry name" value="EF_HAND_2"/>
    <property type="match status" value="2"/>
</dbReference>
<protein>
    <recommendedName>
        <fullName evidence="1">Calmodulin</fullName>
    </recommendedName>
</protein>
<dbReference type="PANTHER" id="PTHR23048:SF0">
    <property type="entry name" value="CALMODULIN LIKE 3"/>
    <property type="match status" value="1"/>
</dbReference>
<feature type="compositionally biased region" description="Basic and acidic residues" evidence="6">
    <location>
        <begin position="968"/>
        <end position="982"/>
    </location>
</feature>
<dbReference type="Pfam" id="PF13202">
    <property type="entry name" value="EF-hand_5"/>
    <property type="match status" value="1"/>
</dbReference>
<accession>A0A9P1BR35</accession>